<feature type="compositionally biased region" description="Basic and acidic residues" evidence="1">
    <location>
        <begin position="24"/>
        <end position="47"/>
    </location>
</feature>
<dbReference type="InterPro" id="IPR029058">
    <property type="entry name" value="AB_hydrolase_fold"/>
</dbReference>
<accession>A0A2K9YXL4</accession>
<dbReference type="EMBL" id="CP025012">
    <property type="protein sequence ID" value="AUW40733.1"/>
    <property type="molecule type" value="Genomic_DNA"/>
</dbReference>
<proteinExistence type="predicted"/>
<dbReference type="Proteomes" id="UP000238523">
    <property type="component" value="Chromosome"/>
</dbReference>
<feature type="region of interest" description="Disordered" evidence="1">
    <location>
        <begin position="1"/>
        <end position="47"/>
    </location>
</feature>
<evidence type="ECO:0000313" key="3">
    <source>
        <dbReference type="Proteomes" id="UP000238523"/>
    </source>
</evidence>
<organism evidence="2 3">
    <name type="scientific">Rhizobium leguminosarum</name>
    <dbReference type="NCBI Taxonomy" id="384"/>
    <lineage>
        <taxon>Bacteria</taxon>
        <taxon>Pseudomonadati</taxon>
        <taxon>Pseudomonadota</taxon>
        <taxon>Alphaproteobacteria</taxon>
        <taxon>Hyphomicrobiales</taxon>
        <taxon>Rhizobiaceae</taxon>
        <taxon>Rhizobium/Agrobacterium group</taxon>
        <taxon>Rhizobium</taxon>
    </lineage>
</organism>
<sequence length="75" mass="8239">MWARSQDGQRRKPPIPSTAEEEGERGCSDSVVADRGRVALPRKQEKTMSNKPTIILVHGFWGGAAHWSKVILAGV</sequence>
<gene>
    <name evidence="2" type="ORF">CUJ84_Chr000317</name>
</gene>
<reference evidence="2 3" key="1">
    <citation type="submission" date="2017-11" db="EMBL/GenBank/DDBJ databases">
        <title>Complete genome of Rhizobium leguminosarum Norway, an ineffective micro-symbiont.</title>
        <authorList>
            <person name="Hoffrichter A."/>
            <person name="Liang J."/>
            <person name="Brachmann A."/>
            <person name="Marin M."/>
        </authorList>
    </citation>
    <scope>NUCLEOTIDE SEQUENCE [LARGE SCALE GENOMIC DNA]</scope>
    <source>
        <strain evidence="2 3">Norway</strain>
    </source>
</reference>
<dbReference type="AlphaFoldDB" id="A0A2K9YXL4"/>
<evidence type="ECO:0000256" key="1">
    <source>
        <dbReference type="SAM" id="MobiDB-lite"/>
    </source>
</evidence>
<evidence type="ECO:0000313" key="2">
    <source>
        <dbReference type="EMBL" id="AUW40733.1"/>
    </source>
</evidence>
<evidence type="ECO:0008006" key="4">
    <source>
        <dbReference type="Google" id="ProtNLM"/>
    </source>
</evidence>
<protein>
    <recommendedName>
        <fullName evidence="4">Alpha/beta hydrolase</fullName>
    </recommendedName>
</protein>
<name>A0A2K9YXL4_RHILE</name>
<dbReference type="SUPFAM" id="SSF53474">
    <property type="entry name" value="alpha/beta-Hydrolases"/>
    <property type="match status" value="1"/>
</dbReference>